<dbReference type="AlphaFoldDB" id="A0A5M6CEU9"/>
<dbReference type="NCBIfam" id="TIGR04256">
    <property type="entry name" value="GxxExxY"/>
    <property type="match status" value="1"/>
</dbReference>
<name>A0A5M6CEU9_9BACT</name>
<dbReference type="InterPro" id="IPR026350">
    <property type="entry name" value="GxxExxY"/>
</dbReference>
<sequence>MTENELTDAIIGAAIFVHRRLGPGLLESVYRRCLAYELRKRGFSVIEEKPVALDYDELHDPCAFRADLLVEELIVVELKAKSAIHPIDKAQILSHLRLMNLNVGLLLNFHEAKLVDGLHRIVNNYRGPRVSE</sequence>
<dbReference type="Proteomes" id="UP000324479">
    <property type="component" value="Unassembled WGS sequence"/>
</dbReference>
<evidence type="ECO:0000313" key="2">
    <source>
        <dbReference type="Proteomes" id="UP000324479"/>
    </source>
</evidence>
<evidence type="ECO:0000313" key="1">
    <source>
        <dbReference type="EMBL" id="KAA5532960.1"/>
    </source>
</evidence>
<dbReference type="Pfam" id="PF13366">
    <property type="entry name" value="PDDEXK_3"/>
    <property type="match status" value="1"/>
</dbReference>
<accession>A0A5M6CEU9</accession>
<gene>
    <name evidence="1" type="ORF">FYK55_28735</name>
</gene>
<reference evidence="1 2" key="1">
    <citation type="submission" date="2019-08" db="EMBL/GenBank/DDBJ databases">
        <authorList>
            <person name="Dhanesh K."/>
            <person name="Kumar G."/>
            <person name="Sasikala C."/>
            <person name="Venkata Ramana C."/>
        </authorList>
    </citation>
    <scope>NUCLEOTIDE SEQUENCE [LARGE SCALE GENOMIC DNA]</scope>
    <source>
        <strain evidence="1 2">JC645</strain>
    </source>
</reference>
<dbReference type="EMBL" id="VWOX01000084">
    <property type="protein sequence ID" value="KAA5532960.1"/>
    <property type="molecule type" value="Genomic_DNA"/>
</dbReference>
<organism evidence="1 2">
    <name type="scientific">Roseiconus nitratireducens</name>
    <dbReference type="NCBI Taxonomy" id="2605748"/>
    <lineage>
        <taxon>Bacteria</taxon>
        <taxon>Pseudomonadati</taxon>
        <taxon>Planctomycetota</taxon>
        <taxon>Planctomycetia</taxon>
        <taxon>Pirellulales</taxon>
        <taxon>Pirellulaceae</taxon>
        <taxon>Roseiconus</taxon>
    </lineage>
</organism>
<comment type="caution">
    <text evidence="1">The sequence shown here is derived from an EMBL/GenBank/DDBJ whole genome shotgun (WGS) entry which is preliminary data.</text>
</comment>
<protein>
    <submittedName>
        <fullName evidence="1">GxxExxY protein</fullName>
    </submittedName>
</protein>
<keyword evidence="2" id="KW-1185">Reference proteome</keyword>
<proteinExistence type="predicted"/>